<dbReference type="GO" id="GO:0031683">
    <property type="term" value="F:G-protein beta/gamma-subunit complex binding"/>
    <property type="evidence" value="ECO:0007669"/>
    <property type="project" value="InterPro"/>
</dbReference>
<dbReference type="PRINTS" id="PR00318">
    <property type="entry name" value="GPROTEINA"/>
</dbReference>
<dbReference type="InterPro" id="IPR011025">
    <property type="entry name" value="GproteinA_insert"/>
</dbReference>
<dbReference type="PANTHER" id="PTHR10218:SF302">
    <property type="entry name" value="GUANINE NUCLEOTIDE-BINDING PROTEIN ALPHA-5 SUBUNIT"/>
    <property type="match status" value="1"/>
</dbReference>
<accession>A0A8H7Q9A8</accession>
<sequence length="375" mass="42617">MSSPSAPATAKNAYSRALPTHISVVDEREAKRISNAIDRAGESGKTTVLKQIKIIHGEGFNVEREEYRKIIRLNALTAIRELCLCMLQHKATVTFPINQEHFDYLLSLEGPGESTFMNGKKFSNLLRRRQSADDASADAIFNHAAPSIKAVWGDPAAQELFQRGLAKNMQDSAASFLDEIDRLAADKYTPTDVDILRARVRTFGVTEHQFKIELVTYRIFDVGGQRSQRQGWAPYFDDCSAIIFVAAVSSFDQYLREDPSVNRLYDALQLFESICNHRLLRSTSIILFLNKIDVLKRKLANGTRLSSYFKDYTGPNDYQYVTSYFQHLFFSQNKVPQKEIYLHLTHATDTRQMRVIVSAVNVIVQRMNLKNSGLM</sequence>
<dbReference type="PROSITE" id="PS51882">
    <property type="entry name" value="G_ALPHA"/>
    <property type="match status" value="1"/>
</dbReference>
<feature type="binding site" evidence="5">
    <location>
        <begin position="171"/>
        <end position="172"/>
    </location>
    <ligand>
        <name>GTP</name>
        <dbReference type="ChEBI" id="CHEBI:37565"/>
    </ligand>
</feature>
<dbReference type="Proteomes" id="UP000612746">
    <property type="component" value="Unassembled WGS sequence"/>
</dbReference>
<keyword evidence="8" id="KW-1185">Reference proteome</keyword>
<dbReference type="GO" id="GO:0005834">
    <property type="term" value="C:heterotrimeric G-protein complex"/>
    <property type="evidence" value="ECO:0007669"/>
    <property type="project" value="TreeGrafter"/>
</dbReference>
<dbReference type="FunFam" id="3.40.50.300:FF:000720">
    <property type="entry name" value="Guanine nucleotide-binding protein G(k) subunit alpha"/>
    <property type="match status" value="1"/>
</dbReference>
<dbReference type="CDD" id="cd00066">
    <property type="entry name" value="G-alpha"/>
    <property type="match status" value="1"/>
</dbReference>
<dbReference type="Gene3D" id="3.40.50.300">
    <property type="entry name" value="P-loop containing nucleotide triphosphate hydrolases"/>
    <property type="match status" value="1"/>
</dbReference>
<dbReference type="GO" id="GO:0007188">
    <property type="term" value="P:adenylate cyclase-modulating G protein-coupled receptor signaling pathway"/>
    <property type="evidence" value="ECO:0007669"/>
    <property type="project" value="TreeGrafter"/>
</dbReference>
<keyword evidence="4" id="KW-0807">Transducer</keyword>
<dbReference type="SUPFAM" id="SSF47895">
    <property type="entry name" value="Transducin (alpha subunit), insertion domain"/>
    <property type="match status" value="1"/>
</dbReference>
<dbReference type="SMART" id="SM00275">
    <property type="entry name" value="G_alpha"/>
    <property type="match status" value="1"/>
</dbReference>
<feature type="binding site" evidence="5">
    <location>
        <begin position="290"/>
        <end position="293"/>
    </location>
    <ligand>
        <name>GTP</name>
        <dbReference type="ChEBI" id="CHEBI:37565"/>
    </ligand>
</feature>
<evidence type="ECO:0000256" key="5">
    <source>
        <dbReference type="PIRSR" id="PIRSR601019-1"/>
    </source>
</evidence>
<dbReference type="InterPro" id="IPR001019">
    <property type="entry name" value="Gprotein_alpha_su"/>
</dbReference>
<dbReference type="GO" id="GO:0005525">
    <property type="term" value="F:GTP binding"/>
    <property type="evidence" value="ECO:0007669"/>
    <property type="project" value="UniProtKB-KW"/>
</dbReference>
<dbReference type="EMBL" id="JAEPRA010000002">
    <property type="protein sequence ID" value="KAG2188186.1"/>
    <property type="molecule type" value="Genomic_DNA"/>
</dbReference>
<proteinExistence type="predicted"/>
<comment type="caution">
    <text evidence="7">The sequence shown here is derived from an EMBL/GenBank/DDBJ whole genome shotgun (WGS) entry which is preliminary data.</text>
</comment>
<dbReference type="GO" id="GO:0046872">
    <property type="term" value="F:metal ion binding"/>
    <property type="evidence" value="ECO:0007669"/>
    <property type="project" value="UniProtKB-KW"/>
</dbReference>
<dbReference type="PANTHER" id="PTHR10218">
    <property type="entry name" value="GTP-BINDING PROTEIN ALPHA SUBUNIT"/>
    <property type="match status" value="1"/>
</dbReference>
<organism evidence="7 8">
    <name type="scientific">Umbelopsis vinacea</name>
    <dbReference type="NCBI Taxonomy" id="44442"/>
    <lineage>
        <taxon>Eukaryota</taxon>
        <taxon>Fungi</taxon>
        <taxon>Fungi incertae sedis</taxon>
        <taxon>Mucoromycota</taxon>
        <taxon>Mucoromycotina</taxon>
        <taxon>Umbelopsidomycetes</taxon>
        <taxon>Umbelopsidales</taxon>
        <taxon>Umbelopsidaceae</taxon>
        <taxon>Umbelopsis</taxon>
    </lineage>
</organism>
<gene>
    <name evidence="7" type="ORF">INT44_000938</name>
</gene>
<dbReference type="Pfam" id="PF00503">
    <property type="entry name" value="G-alpha"/>
    <property type="match status" value="1"/>
</dbReference>
<evidence type="ECO:0000256" key="1">
    <source>
        <dbReference type="ARBA" id="ARBA00022723"/>
    </source>
</evidence>
<dbReference type="GO" id="GO:0005737">
    <property type="term" value="C:cytoplasm"/>
    <property type="evidence" value="ECO:0007669"/>
    <property type="project" value="TreeGrafter"/>
</dbReference>
<keyword evidence="2 5" id="KW-0547">Nucleotide-binding</keyword>
<feature type="binding site" evidence="6">
    <location>
        <position position="202"/>
    </location>
    <ligand>
        <name>Mg(2+)</name>
        <dbReference type="ChEBI" id="CHEBI:18420"/>
    </ligand>
</feature>
<feature type="binding site" evidence="6">
    <location>
        <position position="46"/>
    </location>
    <ligand>
        <name>Mg(2+)</name>
        <dbReference type="ChEBI" id="CHEBI:18420"/>
    </ligand>
</feature>
<keyword evidence="1 6" id="KW-0479">Metal-binding</keyword>
<name>A0A8H7Q9A8_9FUNG</name>
<protein>
    <submittedName>
        <fullName evidence="7">Uncharacterized protein</fullName>
    </submittedName>
</protein>
<keyword evidence="6" id="KW-0460">Magnesium</keyword>
<dbReference type="AlphaFoldDB" id="A0A8H7Q9A8"/>
<dbReference type="GO" id="GO:0003924">
    <property type="term" value="F:GTPase activity"/>
    <property type="evidence" value="ECO:0007669"/>
    <property type="project" value="InterPro"/>
</dbReference>
<evidence type="ECO:0000256" key="2">
    <source>
        <dbReference type="ARBA" id="ARBA00022741"/>
    </source>
</evidence>
<feature type="binding site" evidence="5">
    <location>
        <begin position="42"/>
        <end position="47"/>
    </location>
    <ligand>
        <name>GTP</name>
        <dbReference type="ChEBI" id="CHEBI:37565"/>
    </ligand>
</feature>
<reference evidence="7" key="1">
    <citation type="submission" date="2020-12" db="EMBL/GenBank/DDBJ databases">
        <title>Metabolic potential, ecology and presence of endohyphal bacteria is reflected in genomic diversity of Mucoromycotina.</title>
        <authorList>
            <person name="Muszewska A."/>
            <person name="Okrasinska A."/>
            <person name="Steczkiewicz K."/>
            <person name="Drgas O."/>
            <person name="Orlowska M."/>
            <person name="Perlinska-Lenart U."/>
            <person name="Aleksandrzak-Piekarczyk T."/>
            <person name="Szatraj K."/>
            <person name="Zielenkiewicz U."/>
            <person name="Pilsyk S."/>
            <person name="Malc E."/>
            <person name="Mieczkowski P."/>
            <person name="Kruszewska J.S."/>
            <person name="Biernat P."/>
            <person name="Pawlowska J."/>
        </authorList>
    </citation>
    <scope>NUCLEOTIDE SEQUENCE</scope>
    <source>
        <strain evidence="7">WA0000051536</strain>
    </source>
</reference>
<evidence type="ECO:0000313" key="7">
    <source>
        <dbReference type="EMBL" id="KAG2188186.1"/>
    </source>
</evidence>
<feature type="binding site" evidence="5">
    <location>
        <position position="347"/>
    </location>
    <ligand>
        <name>GTP</name>
        <dbReference type="ChEBI" id="CHEBI:37565"/>
    </ligand>
</feature>
<dbReference type="GO" id="GO:0001664">
    <property type="term" value="F:G protein-coupled receptor binding"/>
    <property type="evidence" value="ECO:0007669"/>
    <property type="project" value="TreeGrafter"/>
</dbReference>
<evidence type="ECO:0000256" key="3">
    <source>
        <dbReference type="ARBA" id="ARBA00023134"/>
    </source>
</evidence>
<evidence type="ECO:0000256" key="4">
    <source>
        <dbReference type="ARBA" id="ARBA00023224"/>
    </source>
</evidence>
<keyword evidence="3 5" id="KW-0342">GTP-binding</keyword>
<dbReference type="Gene3D" id="1.10.400.10">
    <property type="entry name" value="GI Alpha 1, domain 2-like"/>
    <property type="match status" value="1"/>
</dbReference>
<dbReference type="OrthoDB" id="5817230at2759"/>
<feature type="binding site" evidence="5">
    <location>
        <begin position="221"/>
        <end position="225"/>
    </location>
    <ligand>
        <name>GTP</name>
        <dbReference type="ChEBI" id="CHEBI:37565"/>
    </ligand>
</feature>
<dbReference type="SUPFAM" id="SSF52540">
    <property type="entry name" value="P-loop containing nucleoside triphosphate hydrolases"/>
    <property type="match status" value="1"/>
</dbReference>
<evidence type="ECO:0000313" key="8">
    <source>
        <dbReference type="Proteomes" id="UP000612746"/>
    </source>
</evidence>
<evidence type="ECO:0000256" key="6">
    <source>
        <dbReference type="PIRSR" id="PIRSR601019-2"/>
    </source>
</evidence>
<feature type="binding site" evidence="5">
    <location>
        <begin position="196"/>
        <end position="202"/>
    </location>
    <ligand>
        <name>GTP</name>
        <dbReference type="ChEBI" id="CHEBI:37565"/>
    </ligand>
</feature>
<dbReference type="InterPro" id="IPR027417">
    <property type="entry name" value="P-loop_NTPase"/>
</dbReference>